<organism evidence="2 3">
    <name type="scientific">Paramylibacter kogurei</name>
    <dbReference type="NCBI Taxonomy" id="1889778"/>
    <lineage>
        <taxon>Bacteria</taxon>
        <taxon>Pseudomonadati</taxon>
        <taxon>Pseudomonadota</taxon>
        <taxon>Alphaproteobacteria</taxon>
        <taxon>Rhodobacterales</taxon>
        <taxon>Paracoccaceae</taxon>
        <taxon>Paramylibacter</taxon>
    </lineage>
</organism>
<evidence type="ECO:0000256" key="1">
    <source>
        <dbReference type="SAM" id="Phobius"/>
    </source>
</evidence>
<feature type="transmembrane region" description="Helical" evidence="1">
    <location>
        <begin position="6"/>
        <end position="24"/>
    </location>
</feature>
<dbReference type="Proteomes" id="UP000231516">
    <property type="component" value="Unassembled WGS sequence"/>
</dbReference>
<comment type="caution">
    <text evidence="2">The sequence shown here is derived from an EMBL/GenBank/DDBJ whole genome shotgun (WGS) entry which is preliminary data.</text>
</comment>
<reference evidence="2 3" key="1">
    <citation type="submission" date="2016-08" db="EMBL/GenBank/DDBJ databases">
        <title>Draft genome of Amylibacter sp. strain 4G11.</title>
        <authorList>
            <person name="Wong S.-K."/>
            <person name="Hamasaki K."/>
            <person name="Yoshizawa S."/>
        </authorList>
    </citation>
    <scope>NUCLEOTIDE SEQUENCE [LARGE SCALE GENOMIC DNA]</scope>
    <source>
        <strain evidence="2 3">4G11</strain>
    </source>
</reference>
<accession>A0A2G5K5Y4</accession>
<evidence type="ECO:0000313" key="2">
    <source>
        <dbReference type="EMBL" id="PIB24941.1"/>
    </source>
</evidence>
<keyword evidence="1" id="KW-0812">Transmembrane</keyword>
<keyword evidence="1" id="KW-0472">Membrane</keyword>
<gene>
    <name evidence="2" type="ORF">BFP76_07240</name>
</gene>
<protein>
    <submittedName>
        <fullName evidence="2">Uncharacterized protein</fullName>
    </submittedName>
</protein>
<proteinExistence type="predicted"/>
<name>A0A2G5K5Y4_9RHOB</name>
<dbReference type="RefSeq" id="WP_099593742.1">
    <property type="nucleotide sequence ID" value="NZ_MDGM01000012.1"/>
</dbReference>
<sequence>MSFLTWVGIGAIILIVAVGIEAYLRRNRPKRSLSEYFGASDDTDDAQKPDLGTEAIDMDKFNADMQMNRTLEDRNRTLMKRSSKIKRWFK</sequence>
<dbReference type="AlphaFoldDB" id="A0A2G5K5Y4"/>
<dbReference type="EMBL" id="MDGM01000012">
    <property type="protein sequence ID" value="PIB24941.1"/>
    <property type="molecule type" value="Genomic_DNA"/>
</dbReference>
<keyword evidence="3" id="KW-1185">Reference proteome</keyword>
<keyword evidence="1" id="KW-1133">Transmembrane helix</keyword>
<evidence type="ECO:0000313" key="3">
    <source>
        <dbReference type="Proteomes" id="UP000231516"/>
    </source>
</evidence>